<organism evidence="2 3">
    <name type="scientific">Coptis chinensis</name>
    <dbReference type="NCBI Taxonomy" id="261450"/>
    <lineage>
        <taxon>Eukaryota</taxon>
        <taxon>Viridiplantae</taxon>
        <taxon>Streptophyta</taxon>
        <taxon>Embryophyta</taxon>
        <taxon>Tracheophyta</taxon>
        <taxon>Spermatophyta</taxon>
        <taxon>Magnoliopsida</taxon>
        <taxon>Ranunculales</taxon>
        <taxon>Ranunculaceae</taxon>
        <taxon>Coptidoideae</taxon>
        <taxon>Coptis</taxon>
    </lineage>
</organism>
<reference evidence="2 3" key="1">
    <citation type="submission" date="2020-10" db="EMBL/GenBank/DDBJ databases">
        <title>The Coptis chinensis genome and diversification of protoberbering-type alkaloids.</title>
        <authorList>
            <person name="Wang B."/>
            <person name="Shu S."/>
            <person name="Song C."/>
            <person name="Liu Y."/>
        </authorList>
    </citation>
    <scope>NUCLEOTIDE SEQUENCE [LARGE SCALE GENOMIC DNA]</scope>
    <source>
        <strain evidence="2">HL-2020</strain>
        <tissue evidence="2">Leaf</tissue>
    </source>
</reference>
<feature type="coiled-coil region" evidence="1">
    <location>
        <begin position="3"/>
        <end position="41"/>
    </location>
</feature>
<name>A0A835GYW0_9MAGN</name>
<protein>
    <submittedName>
        <fullName evidence="2">Uncharacterized protein</fullName>
    </submittedName>
</protein>
<dbReference type="OrthoDB" id="1935771at2759"/>
<evidence type="ECO:0000313" key="2">
    <source>
        <dbReference type="EMBL" id="KAF9589080.1"/>
    </source>
</evidence>
<sequence>MREEKMKREKEVVDNRYAKLRNKSEEKKKELIAVNGRLQEKKIDHKVVSDRERRLQERVATLSNELKKMSKYEREVFIELKTEANLECAKRRAENEIEVWMNRFKELETSSGLNY</sequence>
<keyword evidence="1" id="KW-0175">Coiled coil</keyword>
<dbReference type="AlphaFoldDB" id="A0A835GYW0"/>
<keyword evidence="3" id="KW-1185">Reference proteome</keyword>
<feature type="coiled-coil region" evidence="1">
    <location>
        <begin position="83"/>
        <end position="110"/>
    </location>
</feature>
<dbReference type="EMBL" id="JADFTS010000009">
    <property type="protein sequence ID" value="KAF9589080.1"/>
    <property type="molecule type" value="Genomic_DNA"/>
</dbReference>
<proteinExistence type="predicted"/>
<accession>A0A835GYW0</accession>
<comment type="caution">
    <text evidence="2">The sequence shown here is derived from an EMBL/GenBank/DDBJ whole genome shotgun (WGS) entry which is preliminary data.</text>
</comment>
<dbReference type="Proteomes" id="UP000631114">
    <property type="component" value="Unassembled WGS sequence"/>
</dbReference>
<evidence type="ECO:0000313" key="3">
    <source>
        <dbReference type="Proteomes" id="UP000631114"/>
    </source>
</evidence>
<gene>
    <name evidence="2" type="ORF">IFM89_018811</name>
</gene>
<evidence type="ECO:0000256" key="1">
    <source>
        <dbReference type="SAM" id="Coils"/>
    </source>
</evidence>